<protein>
    <recommendedName>
        <fullName evidence="4">TonB-dependent receptor plug domain-containing protein</fullName>
    </recommendedName>
</protein>
<proteinExistence type="predicted"/>
<reference evidence="2 3" key="1">
    <citation type="submission" date="2016-02" db="EMBL/GenBank/DDBJ databases">
        <title>Ulvibacter sp. LPB0005, isolated from Thais luteostoma.</title>
        <authorList>
            <person name="Shin S.-K."/>
            <person name="Yi H."/>
        </authorList>
    </citation>
    <scope>NUCLEOTIDE SEQUENCE [LARGE SCALE GENOMIC DNA]</scope>
    <source>
        <strain evidence="2 3">LPB0005</strain>
    </source>
</reference>
<dbReference type="EMBL" id="LRXL01000037">
    <property type="protein sequence ID" value="OAB78843.1"/>
    <property type="molecule type" value="Genomic_DNA"/>
</dbReference>
<gene>
    <name evidence="2" type="ORF">ULVI_09690</name>
</gene>
<comment type="caution">
    <text evidence="2">The sequence shown here is derived from an EMBL/GenBank/DDBJ whole genome shotgun (WGS) entry which is preliminary data.</text>
</comment>
<keyword evidence="1" id="KW-0732">Signal</keyword>
<organism evidence="2 3">
    <name type="scientific">Cochleicola gelatinilyticus</name>
    <dbReference type="NCBI Taxonomy" id="1763537"/>
    <lineage>
        <taxon>Bacteria</taxon>
        <taxon>Pseudomonadati</taxon>
        <taxon>Bacteroidota</taxon>
        <taxon>Flavobacteriia</taxon>
        <taxon>Flavobacteriales</taxon>
        <taxon>Flavobacteriaceae</taxon>
        <taxon>Cochleicola</taxon>
    </lineage>
</organism>
<sequence length="158" mass="17523">MFGSFVVTFISMKKLLLLLLLLPSFALAQYDFDTRYFTIEADALPDIESLTNFSLEKGPAFSEKLPTFNLMTRTTFWQPVDMVGAIGESRKFISSKVEINPVNAKVYGLNGFSGYADDAASGVDNSVYKEVRGLDLLGDCPPYGICARCAPYRVNRGY</sequence>
<dbReference type="AlphaFoldDB" id="A0A167HQ18"/>
<feature type="chain" id="PRO_5007887710" description="TonB-dependent receptor plug domain-containing protein" evidence="1">
    <location>
        <begin position="29"/>
        <end position="158"/>
    </location>
</feature>
<accession>A0A167HQ18</accession>
<evidence type="ECO:0000256" key="1">
    <source>
        <dbReference type="SAM" id="SignalP"/>
    </source>
</evidence>
<evidence type="ECO:0000313" key="2">
    <source>
        <dbReference type="EMBL" id="OAB78843.1"/>
    </source>
</evidence>
<evidence type="ECO:0000313" key="3">
    <source>
        <dbReference type="Proteomes" id="UP000077013"/>
    </source>
</evidence>
<keyword evidence="3" id="KW-1185">Reference proteome</keyword>
<evidence type="ECO:0008006" key="4">
    <source>
        <dbReference type="Google" id="ProtNLM"/>
    </source>
</evidence>
<dbReference type="Proteomes" id="UP000077013">
    <property type="component" value="Unassembled WGS sequence"/>
</dbReference>
<feature type="signal peptide" evidence="1">
    <location>
        <begin position="1"/>
        <end position="28"/>
    </location>
</feature>
<name>A0A167HQ18_9FLAO</name>
<dbReference type="STRING" id="1763537.ULVI_09690"/>